<dbReference type="EMBL" id="JAINUF010000002">
    <property type="protein sequence ID" value="KAJ8374917.1"/>
    <property type="molecule type" value="Genomic_DNA"/>
</dbReference>
<keyword evidence="3" id="KW-1185">Reference proteome</keyword>
<evidence type="ECO:0000256" key="1">
    <source>
        <dbReference type="SAM" id="MobiDB-lite"/>
    </source>
</evidence>
<comment type="caution">
    <text evidence="2">The sequence shown here is derived from an EMBL/GenBank/DDBJ whole genome shotgun (WGS) entry which is preliminary data.</text>
</comment>
<evidence type="ECO:0000313" key="2">
    <source>
        <dbReference type="EMBL" id="KAJ8374917.1"/>
    </source>
</evidence>
<feature type="region of interest" description="Disordered" evidence="1">
    <location>
        <begin position="1"/>
        <end position="103"/>
    </location>
</feature>
<feature type="region of interest" description="Disordered" evidence="1">
    <location>
        <begin position="120"/>
        <end position="140"/>
    </location>
</feature>
<sequence length="162" mass="17498">MLKSVGLRGASSSRARRRAARICGRGGPDESADTRPGRPPWLRDMSLIRISADGGHGQARKCERGPSTTSARRYGRRPPPADGDVPENRQPRPPSDLQVGNGGRTLVSLASQLRDSALLKTASANRSAPSPKQGGRARQMAFSLRHFVQNQAKDVAVSHERE</sequence>
<accession>A0A9Q1G3R8</accession>
<name>A0A9Q1G3R8_SYNKA</name>
<proteinExistence type="predicted"/>
<dbReference type="Proteomes" id="UP001152622">
    <property type="component" value="Chromosome 2"/>
</dbReference>
<dbReference type="AlphaFoldDB" id="A0A9Q1G3R8"/>
<protein>
    <submittedName>
        <fullName evidence="2">Uncharacterized protein</fullName>
    </submittedName>
</protein>
<reference evidence="2" key="1">
    <citation type="journal article" date="2023" name="Science">
        <title>Genome structures resolve the early diversification of teleost fishes.</title>
        <authorList>
            <person name="Parey E."/>
            <person name="Louis A."/>
            <person name="Montfort J."/>
            <person name="Bouchez O."/>
            <person name="Roques C."/>
            <person name="Iampietro C."/>
            <person name="Lluch J."/>
            <person name="Castinel A."/>
            <person name="Donnadieu C."/>
            <person name="Desvignes T."/>
            <person name="Floi Bucao C."/>
            <person name="Jouanno E."/>
            <person name="Wen M."/>
            <person name="Mejri S."/>
            <person name="Dirks R."/>
            <person name="Jansen H."/>
            <person name="Henkel C."/>
            <person name="Chen W.J."/>
            <person name="Zahm M."/>
            <person name="Cabau C."/>
            <person name="Klopp C."/>
            <person name="Thompson A.W."/>
            <person name="Robinson-Rechavi M."/>
            <person name="Braasch I."/>
            <person name="Lecointre G."/>
            <person name="Bobe J."/>
            <person name="Postlethwait J.H."/>
            <person name="Berthelot C."/>
            <person name="Roest Crollius H."/>
            <person name="Guiguen Y."/>
        </authorList>
    </citation>
    <scope>NUCLEOTIDE SEQUENCE</scope>
    <source>
        <strain evidence="2">WJC10195</strain>
    </source>
</reference>
<evidence type="ECO:0000313" key="3">
    <source>
        <dbReference type="Proteomes" id="UP001152622"/>
    </source>
</evidence>
<organism evidence="2 3">
    <name type="scientific">Synaphobranchus kaupii</name>
    <name type="common">Kaup's arrowtooth eel</name>
    <dbReference type="NCBI Taxonomy" id="118154"/>
    <lineage>
        <taxon>Eukaryota</taxon>
        <taxon>Metazoa</taxon>
        <taxon>Chordata</taxon>
        <taxon>Craniata</taxon>
        <taxon>Vertebrata</taxon>
        <taxon>Euteleostomi</taxon>
        <taxon>Actinopterygii</taxon>
        <taxon>Neopterygii</taxon>
        <taxon>Teleostei</taxon>
        <taxon>Anguilliformes</taxon>
        <taxon>Synaphobranchidae</taxon>
        <taxon>Synaphobranchus</taxon>
    </lineage>
</organism>
<gene>
    <name evidence="2" type="ORF">SKAU_G00054970</name>
</gene>